<dbReference type="SUPFAM" id="SSF53756">
    <property type="entry name" value="UDP-Glycosyltransferase/glycogen phosphorylase"/>
    <property type="match status" value="1"/>
</dbReference>
<dbReference type="Pfam" id="PF13692">
    <property type="entry name" value="Glyco_trans_1_4"/>
    <property type="match status" value="1"/>
</dbReference>
<keyword evidence="2" id="KW-1185">Reference proteome</keyword>
<name>A0AAE3AAK2_9FIRM</name>
<keyword evidence="1" id="KW-0328">Glycosyltransferase</keyword>
<gene>
    <name evidence="1" type="ORF">LKD37_05870</name>
</gene>
<reference evidence="1" key="1">
    <citation type="submission" date="2021-10" db="EMBL/GenBank/DDBJ databases">
        <title>Anaerobic single-cell dispensing facilitates the cultivation of human gut bacteria.</title>
        <authorList>
            <person name="Afrizal A."/>
        </authorList>
    </citation>
    <scope>NUCLEOTIDE SEQUENCE</scope>
    <source>
        <strain evidence="1">CLA-AA-H272</strain>
    </source>
</reference>
<protein>
    <submittedName>
        <fullName evidence="1">Glycosyltransferase</fullName>
        <ecNumber evidence="1">2.4.-.-</ecNumber>
    </submittedName>
</protein>
<dbReference type="RefSeq" id="WP_302928344.1">
    <property type="nucleotide sequence ID" value="NZ_JAJEPW010000012.1"/>
</dbReference>
<accession>A0AAE3AAK2</accession>
<comment type="caution">
    <text evidence="1">The sequence shown here is derived from an EMBL/GenBank/DDBJ whole genome shotgun (WGS) entry which is preliminary data.</text>
</comment>
<dbReference type="GO" id="GO:0016757">
    <property type="term" value="F:glycosyltransferase activity"/>
    <property type="evidence" value="ECO:0007669"/>
    <property type="project" value="UniProtKB-KW"/>
</dbReference>
<dbReference type="Gene3D" id="3.40.50.2000">
    <property type="entry name" value="Glycogen Phosphorylase B"/>
    <property type="match status" value="1"/>
</dbReference>
<evidence type="ECO:0000313" key="2">
    <source>
        <dbReference type="Proteomes" id="UP001199319"/>
    </source>
</evidence>
<dbReference type="PANTHER" id="PTHR12526">
    <property type="entry name" value="GLYCOSYLTRANSFERASE"/>
    <property type="match status" value="1"/>
</dbReference>
<proteinExistence type="predicted"/>
<dbReference type="EMBL" id="JAJEPW010000012">
    <property type="protein sequence ID" value="MCC2129046.1"/>
    <property type="molecule type" value="Genomic_DNA"/>
</dbReference>
<dbReference type="Proteomes" id="UP001199319">
    <property type="component" value="Unassembled WGS sequence"/>
</dbReference>
<dbReference type="AlphaFoldDB" id="A0AAE3AAK2"/>
<evidence type="ECO:0000313" key="1">
    <source>
        <dbReference type="EMBL" id="MCC2129046.1"/>
    </source>
</evidence>
<organism evidence="1 2">
    <name type="scientific">Brotocaccenecus cirricatena</name>
    <dbReference type="NCBI Taxonomy" id="3064195"/>
    <lineage>
        <taxon>Bacteria</taxon>
        <taxon>Bacillati</taxon>
        <taxon>Bacillota</taxon>
        <taxon>Clostridia</taxon>
        <taxon>Eubacteriales</taxon>
        <taxon>Oscillospiraceae</taxon>
        <taxon>Brotocaccenecus</taxon>
    </lineage>
</organism>
<sequence>MIILGPLFPEKREQEIISASKRGVSNAANNFQWNLIKGIHTNTDEPLIVINALPVGTWPKNFKIFHLKDKDWSCGSIVGHEVGCWNIPLVKQFIRMRKVRAWLKKYPRESELLIFTAYLPFLWAVNKLKPEYKVTAVITDIPEFYDMHQVSVFRKLLRRIHCKIVYHFMARVDRFILLTEQMAVPLHVGNRPYLVMEGMCGDVADEPPVSKPQPFSMLYTGRLNRRYGLELLLQAMKELQDPNIELWLCGSGEMEEEIRTYAAQDSRIRFFGFLPHEEAVQLQKQATVLVNPRTNQGEYTKYSFPSKTMEYMASGHPVMMFRLDGIPGEYDPFLTYIPEESAASIRDTVESLRKLSPSELNAMGARGREFVLKNKNRNVQMRRVLDFIHKEQRDA</sequence>
<dbReference type="EC" id="2.4.-.-" evidence="1"/>
<keyword evidence="1" id="KW-0808">Transferase</keyword>